<feature type="domain" description="HMG box" evidence="2">
    <location>
        <begin position="41"/>
        <end position="95"/>
    </location>
</feature>
<proteinExistence type="predicted"/>
<comment type="caution">
    <text evidence="3">The sequence shown here is derived from an EMBL/GenBank/DDBJ whole genome shotgun (WGS) entry which is preliminary data.</text>
</comment>
<accession>A0A9N8YL93</accession>
<dbReference type="SUPFAM" id="SSF47095">
    <property type="entry name" value="HMG-box"/>
    <property type="match status" value="1"/>
</dbReference>
<sequence length="253" mass="29449">MSCSNKCFQTTKKTPLITLPYPPTIKASDIVNKRKPSKVTSKSPNAFLIYRKAFLEQLSNLKHNLRMTDVSKLVSGYWKNEPKYVKDAYRKIAQDVEIELNELRKQTVSYRIIWKNSKYSAVRKRNQGKAAKSQESKPETINSKKATPPNCGNVFYQFVPTAFPNVEFTKHSKKKPKEVVAPASDLLPEEPQQELEQSFNQYINYPEEDSNLEIDLQVTNECNQPIQQDYVFFEQLQLDWYLQNFYPIYGTQV</sequence>
<evidence type="ECO:0000259" key="2">
    <source>
        <dbReference type="Pfam" id="PF00505"/>
    </source>
</evidence>
<dbReference type="EMBL" id="CAJVPP010000038">
    <property type="protein sequence ID" value="CAG8436522.1"/>
    <property type="molecule type" value="Genomic_DNA"/>
</dbReference>
<evidence type="ECO:0000256" key="1">
    <source>
        <dbReference type="SAM" id="MobiDB-lite"/>
    </source>
</evidence>
<dbReference type="Proteomes" id="UP000789375">
    <property type="component" value="Unassembled WGS sequence"/>
</dbReference>
<dbReference type="AlphaFoldDB" id="A0A9N8YL93"/>
<gene>
    <name evidence="3" type="ORF">FMOSSE_LOCUS400</name>
</gene>
<dbReference type="Gene3D" id="1.10.30.10">
    <property type="entry name" value="High mobility group box domain"/>
    <property type="match status" value="1"/>
</dbReference>
<reference evidence="3" key="1">
    <citation type="submission" date="2021-06" db="EMBL/GenBank/DDBJ databases">
        <authorList>
            <person name="Kallberg Y."/>
            <person name="Tangrot J."/>
            <person name="Rosling A."/>
        </authorList>
    </citation>
    <scope>NUCLEOTIDE SEQUENCE</scope>
    <source>
        <strain evidence="3">87-6 pot B 2015</strain>
    </source>
</reference>
<protein>
    <submittedName>
        <fullName evidence="3">7149_t:CDS:1</fullName>
    </submittedName>
</protein>
<evidence type="ECO:0000313" key="3">
    <source>
        <dbReference type="EMBL" id="CAG8436522.1"/>
    </source>
</evidence>
<feature type="region of interest" description="Disordered" evidence="1">
    <location>
        <begin position="124"/>
        <end position="146"/>
    </location>
</feature>
<evidence type="ECO:0000313" key="4">
    <source>
        <dbReference type="Proteomes" id="UP000789375"/>
    </source>
</evidence>
<dbReference type="InterPro" id="IPR036910">
    <property type="entry name" value="HMG_box_dom_sf"/>
</dbReference>
<keyword evidence="4" id="KW-1185">Reference proteome</keyword>
<dbReference type="InterPro" id="IPR009071">
    <property type="entry name" value="HMG_box_dom"/>
</dbReference>
<name>A0A9N8YL93_FUNMO</name>
<dbReference type="Pfam" id="PF00505">
    <property type="entry name" value="HMG_box"/>
    <property type="match status" value="1"/>
</dbReference>
<organism evidence="3 4">
    <name type="scientific">Funneliformis mosseae</name>
    <name type="common">Endomycorrhizal fungus</name>
    <name type="synonym">Glomus mosseae</name>
    <dbReference type="NCBI Taxonomy" id="27381"/>
    <lineage>
        <taxon>Eukaryota</taxon>
        <taxon>Fungi</taxon>
        <taxon>Fungi incertae sedis</taxon>
        <taxon>Mucoromycota</taxon>
        <taxon>Glomeromycotina</taxon>
        <taxon>Glomeromycetes</taxon>
        <taxon>Glomerales</taxon>
        <taxon>Glomeraceae</taxon>
        <taxon>Funneliformis</taxon>
    </lineage>
</organism>